<keyword evidence="2" id="KW-0418">Kinase</keyword>
<organism evidence="2 3">
    <name type="scientific">Hanseniaspora osmophila</name>
    <dbReference type="NCBI Taxonomy" id="56408"/>
    <lineage>
        <taxon>Eukaryota</taxon>
        <taxon>Fungi</taxon>
        <taxon>Dikarya</taxon>
        <taxon>Ascomycota</taxon>
        <taxon>Saccharomycotina</taxon>
        <taxon>Saccharomycetes</taxon>
        <taxon>Saccharomycodales</taxon>
        <taxon>Saccharomycodaceae</taxon>
        <taxon>Hanseniaspora</taxon>
    </lineage>
</organism>
<dbReference type="GO" id="GO:0016301">
    <property type="term" value="F:kinase activity"/>
    <property type="evidence" value="ECO:0007669"/>
    <property type="project" value="UniProtKB-KW"/>
</dbReference>
<dbReference type="Proteomes" id="UP000095728">
    <property type="component" value="Unassembled WGS sequence"/>
</dbReference>
<name>A0A1E5RP45_9ASCO</name>
<accession>A0A1E5RP45</accession>
<proteinExistence type="predicted"/>
<dbReference type="GO" id="GO:0005524">
    <property type="term" value="F:ATP binding"/>
    <property type="evidence" value="ECO:0007669"/>
    <property type="project" value="InterPro"/>
</dbReference>
<dbReference type="EMBL" id="LPNM01000005">
    <property type="protein sequence ID" value="OEJ88661.1"/>
    <property type="molecule type" value="Genomic_DNA"/>
</dbReference>
<gene>
    <name evidence="2" type="ORF">AWRI3579_g736</name>
</gene>
<dbReference type="InterPro" id="IPR027417">
    <property type="entry name" value="P-loop_NTPase"/>
</dbReference>
<dbReference type="CDD" id="cd02024">
    <property type="entry name" value="NRK1"/>
    <property type="match status" value="1"/>
</dbReference>
<dbReference type="PANTHER" id="PTHR10285">
    <property type="entry name" value="URIDINE KINASE"/>
    <property type="match status" value="1"/>
</dbReference>
<protein>
    <submittedName>
        <fullName evidence="2">Nicotinamide riboside kinase</fullName>
    </submittedName>
</protein>
<dbReference type="STRING" id="56408.A0A1E5RP45"/>
<dbReference type="InterPro" id="IPR006083">
    <property type="entry name" value="PRK/URK"/>
</dbReference>
<dbReference type="FunCoup" id="A0A1E5RP45">
    <property type="interactions" value="40"/>
</dbReference>
<dbReference type="InParanoid" id="A0A1E5RP45"/>
<evidence type="ECO:0000313" key="3">
    <source>
        <dbReference type="Proteomes" id="UP000095728"/>
    </source>
</evidence>
<dbReference type="SUPFAM" id="SSF52540">
    <property type="entry name" value="P-loop containing nucleoside triphosphate hydrolases"/>
    <property type="match status" value="1"/>
</dbReference>
<reference evidence="3" key="1">
    <citation type="journal article" date="2016" name="Genome Announc.">
        <title>Genome sequences of three species of Hanseniaspora isolated from spontaneous wine fermentations.</title>
        <authorList>
            <person name="Sternes P.R."/>
            <person name="Lee D."/>
            <person name="Kutyna D.R."/>
            <person name="Borneman A.R."/>
        </authorList>
    </citation>
    <scope>NUCLEOTIDE SEQUENCE [LARGE SCALE GENOMIC DNA]</scope>
    <source>
        <strain evidence="3">AWRI3579</strain>
    </source>
</reference>
<dbReference type="PRINTS" id="PR00988">
    <property type="entry name" value="URIDINKINASE"/>
</dbReference>
<sequence>MTKSQTVIVGLSGASSSGKTTLAKLITQLLPPENVILIHEDDFFKHDDEVPIDEKYGIANWDCPEALDLASFDEELKLIKLNGTAAISKELIHNNNVDSIDKFELDQTLLEKIKQGFANMIPASCKIIIVDGFMMYQDDVLRSKFDVKLLVRAPYATLKKRRAARPGYQTLESFWVDPPYYFDEFVYNSYKQSHARLFMDDNVESQNGVRPEFGISLFDNDDATPIERGLEWIFNALQTHFSP</sequence>
<evidence type="ECO:0000259" key="1">
    <source>
        <dbReference type="Pfam" id="PF00485"/>
    </source>
</evidence>
<comment type="caution">
    <text evidence="2">The sequence shown here is derived from an EMBL/GenBank/DDBJ whole genome shotgun (WGS) entry which is preliminary data.</text>
</comment>
<dbReference type="OrthoDB" id="10041966at2759"/>
<keyword evidence="3" id="KW-1185">Reference proteome</keyword>
<evidence type="ECO:0000313" key="2">
    <source>
        <dbReference type="EMBL" id="OEJ88661.1"/>
    </source>
</evidence>
<dbReference type="Gene3D" id="3.40.50.300">
    <property type="entry name" value="P-loop containing nucleotide triphosphate hydrolases"/>
    <property type="match status" value="1"/>
</dbReference>
<feature type="domain" description="Phosphoribulokinase/uridine kinase" evidence="1">
    <location>
        <begin position="8"/>
        <end position="151"/>
    </location>
</feature>
<keyword evidence="2" id="KW-0808">Transferase</keyword>
<dbReference type="AlphaFoldDB" id="A0A1E5RP45"/>
<dbReference type="Pfam" id="PF00485">
    <property type="entry name" value="PRK"/>
    <property type="match status" value="1"/>
</dbReference>